<sequence length="175" mass="20299">MKGLVIGFVPALVVYNVFLGMVSAMDRDQSQGTSSQHAAASSGFRHRMYKIPSNQIKRIDEISDAIVVEMQTLNSHCTDVFRRLNDIQQEIRRLARLEVQNIDQIFVRIERLLRTTMLPPNTDTFSKTIPRHPDITIAEYKSQETMKSLIKPLYEIWIDCFVLVMDDEIYHQRIS</sequence>
<name>A0A9W5TAU6_BABOV</name>
<dbReference type="OrthoDB" id="10482481at2759"/>
<accession>A0A9W5TAU6</accession>
<keyword evidence="1" id="KW-0969">Cilium</keyword>
<protein>
    <submittedName>
        <fullName evidence="1">Flagellar hook-associated, putative</fullName>
    </submittedName>
</protein>
<dbReference type="EMBL" id="BLIY01000014">
    <property type="protein sequence ID" value="GFE54271.1"/>
    <property type="molecule type" value="Genomic_DNA"/>
</dbReference>
<dbReference type="Proteomes" id="UP001057455">
    <property type="component" value="Unassembled WGS sequence"/>
</dbReference>
<organism evidence="1 2">
    <name type="scientific">Babesia ovis</name>
    <dbReference type="NCBI Taxonomy" id="5869"/>
    <lineage>
        <taxon>Eukaryota</taxon>
        <taxon>Sar</taxon>
        <taxon>Alveolata</taxon>
        <taxon>Apicomplexa</taxon>
        <taxon>Aconoidasida</taxon>
        <taxon>Piroplasmida</taxon>
        <taxon>Babesiidae</taxon>
        <taxon>Babesia</taxon>
    </lineage>
</organism>
<keyword evidence="2" id="KW-1185">Reference proteome</keyword>
<keyword evidence="1" id="KW-0282">Flagellum</keyword>
<proteinExistence type="predicted"/>
<keyword evidence="1" id="KW-0966">Cell projection</keyword>
<comment type="caution">
    <text evidence="1">The sequence shown here is derived from an EMBL/GenBank/DDBJ whole genome shotgun (WGS) entry which is preliminary data.</text>
</comment>
<dbReference type="AlphaFoldDB" id="A0A9W5TAU6"/>
<reference evidence="1" key="1">
    <citation type="submission" date="2019-12" db="EMBL/GenBank/DDBJ databases">
        <title>Genome sequence of Babesia ovis.</title>
        <authorList>
            <person name="Yamagishi J."/>
            <person name="Sevinc F."/>
            <person name="Xuan X."/>
        </authorList>
    </citation>
    <scope>NUCLEOTIDE SEQUENCE</scope>
    <source>
        <strain evidence="1">Selcuk</strain>
    </source>
</reference>
<evidence type="ECO:0000313" key="1">
    <source>
        <dbReference type="EMBL" id="GFE54271.1"/>
    </source>
</evidence>
<evidence type="ECO:0000313" key="2">
    <source>
        <dbReference type="Proteomes" id="UP001057455"/>
    </source>
</evidence>
<gene>
    <name evidence="1" type="ORF">BaOVIS_016750</name>
</gene>